<name>M6ZR13_LEPIR</name>
<protein>
    <recommendedName>
        <fullName evidence="3">S1 RNA binding domain protein</fullName>
    </recommendedName>
</protein>
<proteinExistence type="predicted"/>
<dbReference type="Proteomes" id="UP000012117">
    <property type="component" value="Unassembled WGS sequence"/>
</dbReference>
<gene>
    <name evidence="1" type="ORF">LEP1GSC124_3880</name>
</gene>
<evidence type="ECO:0000313" key="1">
    <source>
        <dbReference type="EMBL" id="EMP06667.1"/>
    </source>
</evidence>
<sequence length="52" mass="6198">TGISNRVPLSQSFKPGEVVDVFVMEVNPEKNRFLFQFKKQKRFRKEWITVVI</sequence>
<feature type="non-terminal residue" evidence="1">
    <location>
        <position position="1"/>
    </location>
</feature>
<reference evidence="1 2" key="1">
    <citation type="submission" date="2013-01" db="EMBL/GenBank/DDBJ databases">
        <authorList>
            <person name="Harkins D.M."/>
            <person name="Durkin A.S."/>
            <person name="Brinkac L.M."/>
            <person name="Haft D.H."/>
            <person name="Selengut J.D."/>
            <person name="Sanka R."/>
            <person name="DePew J."/>
            <person name="Purushe J."/>
            <person name="Picardeau M."/>
            <person name="Werts C."/>
            <person name="Goarant C."/>
            <person name="Vinetz J.M."/>
            <person name="Sutton G.G."/>
            <person name="Nierman W.C."/>
            <person name="Fouts D.E."/>
        </authorList>
    </citation>
    <scope>NUCLEOTIDE SEQUENCE [LARGE SCALE GENOMIC DNA]</scope>
    <source>
        <strain evidence="1 2">200701872</strain>
    </source>
</reference>
<comment type="caution">
    <text evidence="1">The sequence shown here is derived from an EMBL/GenBank/DDBJ whole genome shotgun (WGS) entry which is preliminary data.</text>
</comment>
<dbReference type="EMBL" id="AKWN02000315">
    <property type="protein sequence ID" value="EMP06667.1"/>
    <property type="molecule type" value="Genomic_DNA"/>
</dbReference>
<organism evidence="1 2">
    <name type="scientific">Leptospira interrogans serovar Pyrogenes str. 200701872</name>
    <dbReference type="NCBI Taxonomy" id="1193029"/>
    <lineage>
        <taxon>Bacteria</taxon>
        <taxon>Pseudomonadati</taxon>
        <taxon>Spirochaetota</taxon>
        <taxon>Spirochaetia</taxon>
        <taxon>Leptospirales</taxon>
        <taxon>Leptospiraceae</taxon>
        <taxon>Leptospira</taxon>
    </lineage>
</organism>
<accession>M6ZR13</accession>
<evidence type="ECO:0000313" key="2">
    <source>
        <dbReference type="Proteomes" id="UP000012117"/>
    </source>
</evidence>
<evidence type="ECO:0008006" key="3">
    <source>
        <dbReference type="Google" id="ProtNLM"/>
    </source>
</evidence>
<dbReference type="AlphaFoldDB" id="M6ZR13"/>